<feature type="transmembrane region" description="Helical" evidence="12">
    <location>
        <begin position="292"/>
        <end position="312"/>
    </location>
</feature>
<evidence type="ECO:0000256" key="11">
    <source>
        <dbReference type="ARBA" id="ARBA00038679"/>
    </source>
</evidence>
<keyword evidence="8 12" id="KW-0807">Transducer</keyword>
<keyword evidence="3 12" id="KW-0812">Transmembrane</keyword>
<feature type="transmembrane region" description="Helical" evidence="12">
    <location>
        <begin position="29"/>
        <end position="55"/>
    </location>
</feature>
<comment type="subunit">
    <text evidence="11">Interacts with Orco. Complexes exist early in the endomembrane system in olfactory sensory neurons (OSNs), coupling these complexes to the conserved ciliary trafficking pathway.</text>
</comment>
<keyword evidence="4 12" id="KW-0552">Olfaction</keyword>
<comment type="function">
    <text evidence="9">Odorant receptor which mediates acceptance or avoidance behavior, depending on its substrates. The odorant receptor repertoire encodes a large collection of odor stimuli that vary widely in identity, intensity, and duration. May form a complex with Orco to form odorant-sensing units, providing sensitive and prolonged odorant signaling and calcium permeability.</text>
</comment>
<comment type="caution">
    <text evidence="12">Lacks conserved residue(s) required for the propagation of feature annotation.</text>
</comment>
<evidence type="ECO:0000256" key="1">
    <source>
        <dbReference type="ARBA" id="ARBA00004141"/>
    </source>
</evidence>
<keyword evidence="7 12" id="KW-0675">Receptor</keyword>
<dbReference type="OrthoDB" id="6597368at2759"/>
<name>A0A3L8DHH5_OOCBI</name>
<dbReference type="EMBL" id="QOIP01000008">
    <property type="protein sequence ID" value="RLU19642.1"/>
    <property type="molecule type" value="Genomic_DNA"/>
</dbReference>
<sequence>MHVLPLSFALLTYTGYWRPVDWPSTSVKYWAYCIYSTAMIFLLHTFALCGLVDCFMIKDVEIFIEKFSLFLSVLGVCLKVMNLVLRRDEVIGLTDMLVKDVCTPRDNYETEIQQRFDRTAMTITIYCEILNESAVFFATVAQLKHYIDTHTLPLSDWVPYDISSTGVYWATVLHQTIGLMVCANASVAHETLISGFMIQTCAQLDIFCHRARTLPNLLQEAQKYSTSKADQKMRERQLIREFVHHHRYIYRFADRVTAVFTLMILLQFTISSTVLCLSVYEMSKKNLLSFEFAWSSLYLGCMLMQIFLYCWFGNEVTLKSAEIGSAIYEMDWSMFPTDLMKTLLIIISRSKRPITITSGYIVTLSNESFMKIIRISYSAYNVLKK</sequence>
<evidence type="ECO:0000313" key="13">
    <source>
        <dbReference type="EMBL" id="RLU19642.1"/>
    </source>
</evidence>
<keyword evidence="6 12" id="KW-0472">Membrane</keyword>
<evidence type="ECO:0000256" key="8">
    <source>
        <dbReference type="ARBA" id="ARBA00023224"/>
    </source>
</evidence>
<dbReference type="PANTHER" id="PTHR21137">
    <property type="entry name" value="ODORANT RECEPTOR"/>
    <property type="match status" value="1"/>
</dbReference>
<evidence type="ECO:0000256" key="7">
    <source>
        <dbReference type="ARBA" id="ARBA00023170"/>
    </source>
</evidence>
<keyword evidence="2 12" id="KW-0716">Sensory transduction</keyword>
<feature type="transmembrane region" description="Helical" evidence="12">
    <location>
        <begin position="256"/>
        <end position="280"/>
    </location>
</feature>
<dbReference type="GO" id="GO:0005549">
    <property type="term" value="F:odorant binding"/>
    <property type="evidence" value="ECO:0007669"/>
    <property type="project" value="InterPro"/>
</dbReference>
<reference evidence="13" key="2">
    <citation type="submission" date="2018-07" db="EMBL/GenBank/DDBJ databases">
        <authorList>
            <person name="Mckenzie S.K."/>
            <person name="Kronauer D.J.C."/>
        </authorList>
    </citation>
    <scope>NUCLEOTIDE SEQUENCE</scope>
    <source>
        <strain evidence="13">Clonal line C1</strain>
    </source>
</reference>
<accession>A0A3L8DHH5</accession>
<reference evidence="13" key="1">
    <citation type="journal article" date="2018" name="Genome Res.">
        <title>The genomic architecture and molecular evolution of ant odorant receptors.</title>
        <authorList>
            <person name="McKenzie S.K."/>
            <person name="Kronauer D.J.C."/>
        </authorList>
    </citation>
    <scope>NUCLEOTIDE SEQUENCE [LARGE SCALE GENOMIC DNA]</scope>
    <source>
        <strain evidence="13">Clonal line C1</strain>
    </source>
</reference>
<dbReference type="GO" id="GO:0007165">
    <property type="term" value="P:signal transduction"/>
    <property type="evidence" value="ECO:0007669"/>
    <property type="project" value="UniProtKB-KW"/>
</dbReference>
<evidence type="ECO:0000256" key="3">
    <source>
        <dbReference type="ARBA" id="ARBA00022692"/>
    </source>
</evidence>
<dbReference type="InterPro" id="IPR004117">
    <property type="entry name" value="7tm6_olfct_rcpt"/>
</dbReference>
<evidence type="ECO:0000256" key="5">
    <source>
        <dbReference type="ARBA" id="ARBA00022989"/>
    </source>
</evidence>
<gene>
    <name evidence="13" type="ORF">DMN91_008199</name>
</gene>
<comment type="similarity">
    <text evidence="10">Belongs to the insect chemoreceptor superfamily. Heteromeric odorant receptor channel (TC 1.A.69) family. Or2a subfamily.</text>
</comment>
<organism evidence="13">
    <name type="scientific">Ooceraea biroi</name>
    <name type="common">Clonal raider ant</name>
    <name type="synonym">Cerapachys biroi</name>
    <dbReference type="NCBI Taxonomy" id="2015173"/>
    <lineage>
        <taxon>Eukaryota</taxon>
        <taxon>Metazoa</taxon>
        <taxon>Ecdysozoa</taxon>
        <taxon>Arthropoda</taxon>
        <taxon>Hexapoda</taxon>
        <taxon>Insecta</taxon>
        <taxon>Pterygota</taxon>
        <taxon>Neoptera</taxon>
        <taxon>Endopterygota</taxon>
        <taxon>Hymenoptera</taxon>
        <taxon>Apocrita</taxon>
        <taxon>Aculeata</taxon>
        <taxon>Formicoidea</taxon>
        <taxon>Formicidae</taxon>
        <taxon>Dorylinae</taxon>
        <taxon>Ooceraea</taxon>
    </lineage>
</organism>
<evidence type="ECO:0000256" key="2">
    <source>
        <dbReference type="ARBA" id="ARBA00022606"/>
    </source>
</evidence>
<comment type="subcellular location">
    <subcellularLocation>
        <location evidence="12">Cell membrane</location>
        <topology evidence="12">Multi-pass membrane protein</topology>
    </subcellularLocation>
    <subcellularLocation>
        <location evidence="1">Membrane</location>
        <topology evidence="1">Multi-pass membrane protein</topology>
    </subcellularLocation>
</comment>
<evidence type="ECO:0000256" key="4">
    <source>
        <dbReference type="ARBA" id="ARBA00022725"/>
    </source>
</evidence>
<keyword evidence="5 12" id="KW-1133">Transmembrane helix</keyword>
<evidence type="ECO:0000256" key="12">
    <source>
        <dbReference type="RuleBase" id="RU351113"/>
    </source>
</evidence>
<evidence type="ECO:0000256" key="9">
    <source>
        <dbReference type="ARBA" id="ARBA00037764"/>
    </source>
</evidence>
<dbReference type="Pfam" id="PF02949">
    <property type="entry name" value="7tm_6"/>
    <property type="match status" value="1"/>
</dbReference>
<dbReference type="Proteomes" id="UP000279307">
    <property type="component" value="Chromosome 8"/>
</dbReference>
<dbReference type="GO" id="GO:0004984">
    <property type="term" value="F:olfactory receptor activity"/>
    <property type="evidence" value="ECO:0007669"/>
    <property type="project" value="InterPro"/>
</dbReference>
<dbReference type="GO" id="GO:0005886">
    <property type="term" value="C:plasma membrane"/>
    <property type="evidence" value="ECO:0007669"/>
    <property type="project" value="UniProtKB-SubCell"/>
</dbReference>
<evidence type="ECO:0000256" key="10">
    <source>
        <dbReference type="ARBA" id="ARBA00037946"/>
    </source>
</evidence>
<dbReference type="AlphaFoldDB" id="A0A3L8DHH5"/>
<protein>
    <recommendedName>
        <fullName evidence="12">Odorant receptor</fullName>
    </recommendedName>
</protein>
<comment type="caution">
    <text evidence="13">The sequence shown here is derived from an EMBL/GenBank/DDBJ whole genome shotgun (WGS) entry which is preliminary data.</text>
</comment>
<proteinExistence type="inferred from homology"/>
<evidence type="ECO:0000256" key="6">
    <source>
        <dbReference type="ARBA" id="ARBA00023136"/>
    </source>
</evidence>
<dbReference type="PANTHER" id="PTHR21137:SF37">
    <property type="entry name" value="ODORANT RECEPTOR 46A, ISOFORM B-RELATED"/>
    <property type="match status" value="1"/>
</dbReference>